<evidence type="ECO:0000313" key="3">
    <source>
        <dbReference type="Proteomes" id="UP001447516"/>
    </source>
</evidence>
<keyword evidence="1" id="KW-0732">Signal</keyword>
<dbReference type="PROSITE" id="PS51257">
    <property type="entry name" value="PROKAR_LIPOPROTEIN"/>
    <property type="match status" value="1"/>
</dbReference>
<evidence type="ECO:0000256" key="1">
    <source>
        <dbReference type="SAM" id="SignalP"/>
    </source>
</evidence>
<keyword evidence="3" id="KW-1185">Reference proteome</keyword>
<reference evidence="2 3" key="1">
    <citation type="submission" date="2024-05" db="EMBL/GenBank/DDBJ databases">
        <title>Microbispora sp.ZYX-F-249.</title>
        <authorList>
            <person name="Xie H."/>
        </authorList>
    </citation>
    <scope>NUCLEOTIDE SEQUENCE [LARGE SCALE GENOMIC DNA]</scope>
    <source>
        <strain evidence="2 3">ZYX-F-249</strain>
    </source>
</reference>
<proteinExistence type="predicted"/>
<accession>A0ABV0ALU6</accession>
<organism evidence="2 3">
    <name type="scientific">Microbispora maris</name>
    <dbReference type="NCBI Taxonomy" id="3144104"/>
    <lineage>
        <taxon>Bacteria</taxon>
        <taxon>Bacillati</taxon>
        <taxon>Actinomycetota</taxon>
        <taxon>Actinomycetes</taxon>
        <taxon>Streptosporangiales</taxon>
        <taxon>Streptosporangiaceae</taxon>
        <taxon>Microbispora</taxon>
    </lineage>
</organism>
<feature type="signal peptide" evidence="1">
    <location>
        <begin position="1"/>
        <end position="22"/>
    </location>
</feature>
<evidence type="ECO:0000313" key="2">
    <source>
        <dbReference type="EMBL" id="MEN3534841.1"/>
    </source>
</evidence>
<feature type="chain" id="PRO_5046160178" evidence="1">
    <location>
        <begin position="23"/>
        <end position="111"/>
    </location>
</feature>
<gene>
    <name evidence="2" type="ORF">AAH991_07000</name>
</gene>
<name>A0ABV0ALU6_9ACTN</name>
<sequence length="111" mass="12094">MSALKIGSGLLLSMAFTLAACAGDERFRKPVNDEIQRDLALVAVVQCLIDSGVIPESELSARSWLVNGQIQPDAAFTTWVASHKDTAYRGKSLSEWEDEATAGWPGWRCPL</sequence>
<dbReference type="Proteomes" id="UP001447516">
    <property type="component" value="Unassembled WGS sequence"/>
</dbReference>
<dbReference type="EMBL" id="JBDJAW010000004">
    <property type="protein sequence ID" value="MEN3534841.1"/>
    <property type="molecule type" value="Genomic_DNA"/>
</dbReference>
<protein>
    <submittedName>
        <fullName evidence="2">Uncharacterized protein</fullName>
    </submittedName>
</protein>
<comment type="caution">
    <text evidence="2">The sequence shown here is derived from an EMBL/GenBank/DDBJ whole genome shotgun (WGS) entry which is preliminary data.</text>
</comment>